<organism evidence="6">
    <name type="scientific">Schizophyllum commune (strain H4-8 / FGSC 9210)</name>
    <name type="common">Split gill fungus</name>
    <dbReference type="NCBI Taxonomy" id="578458"/>
    <lineage>
        <taxon>Eukaryota</taxon>
        <taxon>Fungi</taxon>
        <taxon>Dikarya</taxon>
        <taxon>Basidiomycota</taxon>
        <taxon>Agaricomycotina</taxon>
        <taxon>Agaricomycetes</taxon>
        <taxon>Agaricomycetidae</taxon>
        <taxon>Agaricales</taxon>
        <taxon>Schizophyllaceae</taxon>
        <taxon>Schizophyllum</taxon>
    </lineage>
</organism>
<evidence type="ECO:0000256" key="2">
    <source>
        <dbReference type="ARBA" id="ARBA00022630"/>
    </source>
</evidence>
<protein>
    <recommendedName>
        <fullName evidence="7">FAD/NAD(P)-binding domain-containing protein</fullName>
    </recommendedName>
</protein>
<evidence type="ECO:0000313" key="6">
    <source>
        <dbReference type="Proteomes" id="UP000007431"/>
    </source>
</evidence>
<reference evidence="5 6" key="1">
    <citation type="journal article" date="2010" name="Nat. Biotechnol.">
        <title>Genome sequence of the model mushroom Schizophyllum commune.</title>
        <authorList>
            <person name="Ohm R.A."/>
            <person name="de Jong J.F."/>
            <person name="Lugones L.G."/>
            <person name="Aerts A."/>
            <person name="Kothe E."/>
            <person name="Stajich J.E."/>
            <person name="de Vries R.P."/>
            <person name="Record E."/>
            <person name="Levasseur A."/>
            <person name="Baker S.E."/>
            <person name="Bartholomew K.A."/>
            <person name="Coutinho P.M."/>
            <person name="Erdmann S."/>
            <person name="Fowler T.J."/>
            <person name="Gathman A.C."/>
            <person name="Lombard V."/>
            <person name="Henrissat B."/>
            <person name="Knabe N."/>
            <person name="Kuees U."/>
            <person name="Lilly W.W."/>
            <person name="Lindquist E."/>
            <person name="Lucas S."/>
            <person name="Magnuson J.K."/>
            <person name="Piumi F."/>
            <person name="Raudaskoski M."/>
            <person name="Salamov A."/>
            <person name="Schmutz J."/>
            <person name="Schwarze F.W.M.R."/>
            <person name="vanKuyk P.A."/>
            <person name="Horton J.S."/>
            <person name="Grigoriev I.V."/>
            <person name="Woesten H.A.B."/>
        </authorList>
    </citation>
    <scope>NUCLEOTIDE SEQUENCE [LARGE SCALE GENOMIC DNA]</scope>
    <source>
        <strain evidence="6">H4-8 / FGSC 9210</strain>
    </source>
</reference>
<dbReference type="InParanoid" id="D8PMF7"/>
<dbReference type="eggNOG" id="KOG1399">
    <property type="taxonomic scope" value="Eukaryota"/>
</dbReference>
<dbReference type="PANTHER" id="PTHR42877">
    <property type="entry name" value="L-ORNITHINE N(5)-MONOOXYGENASE-RELATED"/>
    <property type="match status" value="1"/>
</dbReference>
<dbReference type="Pfam" id="PF13450">
    <property type="entry name" value="NAD_binding_8"/>
    <property type="match status" value="1"/>
</dbReference>
<dbReference type="SUPFAM" id="SSF51905">
    <property type="entry name" value="FAD/NAD(P)-binding domain"/>
    <property type="match status" value="2"/>
</dbReference>
<evidence type="ECO:0000256" key="4">
    <source>
        <dbReference type="ARBA" id="ARBA00023002"/>
    </source>
</evidence>
<evidence type="ECO:0000313" key="5">
    <source>
        <dbReference type="EMBL" id="EFJ02131.1"/>
    </source>
</evidence>
<evidence type="ECO:0008006" key="7">
    <source>
        <dbReference type="Google" id="ProtNLM"/>
    </source>
</evidence>
<keyword evidence="6" id="KW-1185">Reference proteome</keyword>
<dbReference type="GO" id="GO:0050660">
    <property type="term" value="F:flavin adenine dinucleotide binding"/>
    <property type="evidence" value="ECO:0007669"/>
    <property type="project" value="InterPro"/>
</dbReference>
<dbReference type="HOGENOM" id="CLU_007503_0_0_1"/>
<dbReference type="Proteomes" id="UP000007431">
    <property type="component" value="Unassembled WGS sequence"/>
</dbReference>
<accession>D8PMF7</accession>
<dbReference type="InterPro" id="IPR036188">
    <property type="entry name" value="FAD/NAD-bd_sf"/>
</dbReference>
<sequence length="1219" mass="137107">MGNREGVPLASVDREEAVAEDTPFQLGNFAIDDPRPMKVVVIGAGYSGVIAGIRFRQYIPNLDLTIYDANAGVGGTWYSNKYPGLACDTMWYVLQSIRIIVAQVLNSFRYQPTFAPNPNWSKFYVPGPEIREHIENMVEKWKLMPYIKLRHRLVHAQWDEAKGKWMLTIRVVQEQAGKDNAKPEDAIEFQDTADVLFTGFGMLSRWSWPDIEGLRTFKGPVIHSAQWETVDGAETWEDSVKNWGDKRVGVIGVGSSGIQIVPALQPRVGKLVNFVRGKTWISGTFASNTLQALAGTQACDNYEFTQADKERFQDPVQYMQFRRGMEMESNAAYAATLRGSEGQLVGRKELREIMERKLAKKPWIAKHLIPEFGLGCRRLTPGPGYLEALCEDNVDFVASPIKRVTENGVVTEDGTEINLDILICATGYDTSFQLGFPFIGKGGVDLKDKYTPHPRTYLAVAVDGFPNWFQSFGPNSGGGSGSLTATIEAQIGYAVKATAKLQRERLKSLDVKKEAVDDFDEYLEAFFPNSVFSETCKSWYKNGKAEGRIWALWPAKSSRRDEGSTLHFVRALEHPRWEDFSYEPLEKMDRNRFYWLGNGATGADMDPAGNKAFYLDNIDVPPVPDAHGASPNRDGVALAQNSSGFRMGNFAVDEPRRMKGDLHPRDFRFVVIGAGYSGIIAGIRFRQHIQNLDLKIYEANAGVGGTWYTHKYPGLACDIPGHAYQPTFDHNPDWSQYYASGAEVGAYLEHIVDKWKLMPYIKLRHRLVRAEWSDESGKWLLTFQGPDGAKIRDVADVLFTAVGMLRRWSWPDISGLRAFGGPVIHSAQWETGLADTTWEQSVKGWANKRVGVIGTGSSALQIVPALQPHVDKLVNFARGKTWVTGSFGASVLQNLTGQAACDNYTFSDEDKRKFHDAEEYRKFRRDLEREVNSAFKMVLRDSEVQVQMREQLTEVTKKRLEKKPWIADHLIPEFGVSCRRPTPGPGYLEALCEDNVDFVPFGIQCVTKDAVITEDGQTIPLDIIVCATGYDTTCKLDFPLIGRGGVDLSEKYEPYPQTYLGLTVDGFPNWFQSFGPNGAPGAGSLVLVLEKQVDYAVKATAKLQRERLKSMDVKKEAVNDFDEYLEAFFPTTVYVDSCKSWYKNREANGRIRALWPGSSLHIVRALEHPRWEDYSYEPLDGTRNRFHWFGHGGTVADMDPTRADRAFYMDNIDYPPIPE</sequence>
<evidence type="ECO:0000256" key="3">
    <source>
        <dbReference type="ARBA" id="ARBA00022827"/>
    </source>
</evidence>
<dbReference type="EMBL" id="GL377302">
    <property type="protein sequence ID" value="EFJ02131.1"/>
    <property type="molecule type" value="Genomic_DNA"/>
</dbReference>
<name>D8PMF7_SCHCM</name>
<proteinExistence type="inferred from homology"/>
<keyword evidence="4" id="KW-0560">Oxidoreductase</keyword>
<dbReference type="AlphaFoldDB" id="D8PMF7"/>
<evidence type="ECO:0000256" key="1">
    <source>
        <dbReference type="ARBA" id="ARBA00010139"/>
    </source>
</evidence>
<dbReference type="GO" id="GO:0050661">
    <property type="term" value="F:NADP binding"/>
    <property type="evidence" value="ECO:0007669"/>
    <property type="project" value="InterPro"/>
</dbReference>
<dbReference type="InterPro" id="IPR051209">
    <property type="entry name" value="FAD-bind_Monooxygenase_sf"/>
</dbReference>
<keyword evidence="2" id="KW-0285">Flavoprotein</keyword>
<dbReference type="Pfam" id="PF00743">
    <property type="entry name" value="FMO-like"/>
    <property type="match status" value="1"/>
</dbReference>
<dbReference type="Gene3D" id="3.50.50.60">
    <property type="entry name" value="FAD/NAD(P)-binding domain"/>
    <property type="match status" value="4"/>
</dbReference>
<gene>
    <name evidence="5" type="ORF">SCHCODRAFT_255301</name>
</gene>
<dbReference type="OMA" id="AWYLHAP"/>
<dbReference type="PANTHER" id="PTHR42877:SF7">
    <property type="entry name" value="FLAVIN-BINDING MONOOXYGENASE-RELATED"/>
    <property type="match status" value="1"/>
</dbReference>
<dbReference type="VEuPathDB" id="FungiDB:SCHCODRAFT_02486418"/>
<keyword evidence="3" id="KW-0274">FAD</keyword>
<comment type="similarity">
    <text evidence="1">Belongs to the FAD-binding monooxygenase family.</text>
</comment>
<dbReference type="InterPro" id="IPR020946">
    <property type="entry name" value="Flavin_mOase-like"/>
</dbReference>
<dbReference type="GO" id="GO:0004499">
    <property type="term" value="F:N,N-dimethylaniline monooxygenase activity"/>
    <property type="evidence" value="ECO:0007669"/>
    <property type="project" value="InterPro"/>
</dbReference>